<dbReference type="GO" id="GO:0043565">
    <property type="term" value="F:sequence-specific DNA binding"/>
    <property type="evidence" value="ECO:0007669"/>
    <property type="project" value="TreeGrafter"/>
</dbReference>
<dbReference type="PRINTS" id="PR00505">
    <property type="entry name" value="D12N6MTFRASE"/>
</dbReference>
<evidence type="ECO:0000256" key="5">
    <source>
        <dbReference type="ARBA" id="ARBA00022691"/>
    </source>
</evidence>
<comment type="caution">
    <text evidence="8">The sequence shown here is derived from an EMBL/GenBank/DDBJ whole genome shotgun (WGS) entry which is preliminary data.</text>
</comment>
<dbReference type="SUPFAM" id="SSF53335">
    <property type="entry name" value="S-adenosyl-L-methionine-dependent methyltransferases"/>
    <property type="match status" value="1"/>
</dbReference>
<dbReference type="GO" id="GO:0032259">
    <property type="term" value="P:methylation"/>
    <property type="evidence" value="ECO:0007669"/>
    <property type="project" value="UniProtKB-KW"/>
</dbReference>
<keyword evidence="4" id="KW-0808">Transferase</keyword>
<evidence type="ECO:0000313" key="9">
    <source>
        <dbReference type="Proteomes" id="UP000218238"/>
    </source>
</evidence>
<dbReference type="InterPro" id="IPR012263">
    <property type="entry name" value="M_m6A_EcoRV"/>
</dbReference>
<dbReference type="OrthoDB" id="9805629at2"/>
<keyword evidence="5" id="KW-0949">S-adenosyl-L-methionine</keyword>
<organism evidence="8 9">
    <name type="scientific">Brunnivagina elsteri CCALA 953</name>
    <dbReference type="NCBI Taxonomy" id="987040"/>
    <lineage>
        <taxon>Bacteria</taxon>
        <taxon>Bacillati</taxon>
        <taxon>Cyanobacteriota</taxon>
        <taxon>Cyanophyceae</taxon>
        <taxon>Nostocales</taxon>
        <taxon>Calotrichaceae</taxon>
        <taxon>Brunnivagina</taxon>
    </lineage>
</organism>
<dbReference type="InterPro" id="IPR023095">
    <property type="entry name" value="Ade_MeTrfase_dom_2"/>
</dbReference>
<dbReference type="EC" id="2.1.1.72" evidence="2"/>
<keyword evidence="3 8" id="KW-0489">Methyltransferase</keyword>
<dbReference type="GO" id="GO:1904047">
    <property type="term" value="F:S-adenosyl-L-methionine binding"/>
    <property type="evidence" value="ECO:0007669"/>
    <property type="project" value="TreeGrafter"/>
</dbReference>
<dbReference type="Gene3D" id="3.40.50.150">
    <property type="entry name" value="Vaccinia Virus protein VP39"/>
    <property type="match status" value="1"/>
</dbReference>
<name>A0A2A2TFK9_9CYAN</name>
<comment type="catalytic activity">
    <reaction evidence="6">
        <text>a 2'-deoxyadenosine in DNA + S-adenosyl-L-methionine = an N(6)-methyl-2'-deoxyadenosine in DNA + S-adenosyl-L-homocysteine + H(+)</text>
        <dbReference type="Rhea" id="RHEA:15197"/>
        <dbReference type="Rhea" id="RHEA-COMP:12418"/>
        <dbReference type="Rhea" id="RHEA-COMP:12419"/>
        <dbReference type="ChEBI" id="CHEBI:15378"/>
        <dbReference type="ChEBI" id="CHEBI:57856"/>
        <dbReference type="ChEBI" id="CHEBI:59789"/>
        <dbReference type="ChEBI" id="CHEBI:90615"/>
        <dbReference type="ChEBI" id="CHEBI:90616"/>
        <dbReference type="EC" id="2.1.1.72"/>
    </reaction>
</comment>
<accession>A0A2A2TFK9</accession>
<dbReference type="GO" id="GO:0009007">
    <property type="term" value="F:site-specific DNA-methyltransferase (adenine-specific) activity"/>
    <property type="evidence" value="ECO:0007669"/>
    <property type="project" value="UniProtKB-EC"/>
</dbReference>
<proteinExistence type="inferred from homology"/>
<protein>
    <recommendedName>
        <fullName evidence="2">site-specific DNA-methyltransferase (adenine-specific)</fullName>
        <ecNumber evidence="2">2.1.1.72</ecNumber>
    </recommendedName>
</protein>
<dbReference type="Pfam" id="PF02086">
    <property type="entry name" value="MethyltransfD12"/>
    <property type="match status" value="1"/>
</dbReference>
<sequence>MLLPPLLTPSLPKPKPFLKWAGGKSKLLEQMSHYFPQGLADGSINRYIEPFIGGGAVFFHLASNYQEIQSFYLFDINPELIIAYKTIQKNVEELIEELSRIQTEYFSLPLQEQVQYFYKIRTNFNLRKQEIDINNYSFAWIERTAQTIFLNRTCYNGLFRVNSKGYFNVPVGRYKNPKICNQENLYAVSQALKKAVIQLGDFELSKQFSDSSTFTYFDPPYRPISKTSNFTSYSETNFSDTEQLKLNSLFKELDAGAGKLMLSNSDPKNQDQNDNFFDDIYSEYRIERIKASRSINSNSSKRGEINELLIMNY</sequence>
<dbReference type="PIRSF" id="PIRSF000398">
    <property type="entry name" value="M_m6A_EcoRV"/>
    <property type="match status" value="1"/>
</dbReference>
<reference evidence="8 9" key="1">
    <citation type="submission" date="2017-08" db="EMBL/GenBank/DDBJ databases">
        <title>Draft genome sequence of filamentous cyanobacterium Calothrix elsteri CCALA 953.</title>
        <authorList>
            <person name="Gagunashvili A.N."/>
            <person name="Elster J."/>
            <person name="Andresson O.S."/>
        </authorList>
    </citation>
    <scope>NUCLEOTIDE SEQUENCE [LARGE SCALE GENOMIC DNA]</scope>
    <source>
        <strain evidence="8 9">CCALA 953</strain>
    </source>
</reference>
<evidence type="ECO:0000256" key="6">
    <source>
        <dbReference type="ARBA" id="ARBA00047942"/>
    </source>
</evidence>
<feature type="binding site" evidence="7">
    <location>
        <position position="218"/>
    </location>
    <ligand>
        <name>S-adenosyl-L-methionine</name>
        <dbReference type="ChEBI" id="CHEBI:59789"/>
    </ligand>
</feature>
<evidence type="ECO:0000256" key="1">
    <source>
        <dbReference type="ARBA" id="ARBA00006594"/>
    </source>
</evidence>
<evidence type="ECO:0000256" key="4">
    <source>
        <dbReference type="ARBA" id="ARBA00022679"/>
    </source>
</evidence>
<dbReference type="PANTHER" id="PTHR30481">
    <property type="entry name" value="DNA ADENINE METHYLASE"/>
    <property type="match status" value="1"/>
</dbReference>
<keyword evidence="9" id="KW-1185">Reference proteome</keyword>
<dbReference type="GO" id="GO:0009307">
    <property type="term" value="P:DNA restriction-modification system"/>
    <property type="evidence" value="ECO:0007669"/>
    <property type="project" value="InterPro"/>
</dbReference>
<comment type="similarity">
    <text evidence="1">Belongs to the N(4)/N(6)-methyltransferase family.</text>
</comment>
<dbReference type="GO" id="GO:0006298">
    <property type="term" value="P:mismatch repair"/>
    <property type="evidence" value="ECO:0007669"/>
    <property type="project" value="TreeGrafter"/>
</dbReference>
<dbReference type="Gene3D" id="1.10.1020.10">
    <property type="entry name" value="Adenine-specific Methyltransferase, Domain 2"/>
    <property type="match status" value="1"/>
</dbReference>
<feature type="binding site" evidence="7">
    <location>
        <position position="75"/>
    </location>
    <ligand>
        <name>S-adenosyl-L-methionine</name>
        <dbReference type="ChEBI" id="CHEBI:59789"/>
    </ligand>
</feature>
<evidence type="ECO:0000313" key="8">
    <source>
        <dbReference type="EMBL" id="PAX52530.1"/>
    </source>
</evidence>
<evidence type="ECO:0000256" key="3">
    <source>
        <dbReference type="ARBA" id="ARBA00022603"/>
    </source>
</evidence>
<evidence type="ECO:0000256" key="2">
    <source>
        <dbReference type="ARBA" id="ARBA00011900"/>
    </source>
</evidence>
<dbReference type="AlphaFoldDB" id="A0A2A2TFK9"/>
<dbReference type="RefSeq" id="WP_095723170.1">
    <property type="nucleotide sequence ID" value="NZ_NTFS01000229.1"/>
</dbReference>
<evidence type="ECO:0000256" key="7">
    <source>
        <dbReference type="PIRSR" id="PIRSR000398-1"/>
    </source>
</evidence>
<dbReference type="NCBIfam" id="TIGR00571">
    <property type="entry name" value="dam"/>
    <property type="match status" value="1"/>
</dbReference>
<dbReference type="InterPro" id="IPR029063">
    <property type="entry name" value="SAM-dependent_MTases_sf"/>
</dbReference>
<dbReference type="PANTHER" id="PTHR30481:SF3">
    <property type="entry name" value="DNA ADENINE METHYLASE"/>
    <property type="match status" value="1"/>
</dbReference>
<feature type="binding site" evidence="7">
    <location>
        <position position="24"/>
    </location>
    <ligand>
        <name>S-adenosyl-L-methionine</name>
        <dbReference type="ChEBI" id="CHEBI:59789"/>
    </ligand>
</feature>
<dbReference type="InterPro" id="IPR012327">
    <property type="entry name" value="MeTrfase_D12"/>
</dbReference>
<feature type="binding site" evidence="7">
    <location>
        <position position="20"/>
    </location>
    <ligand>
        <name>S-adenosyl-L-methionine</name>
        <dbReference type="ChEBI" id="CHEBI:59789"/>
    </ligand>
</feature>
<gene>
    <name evidence="8" type="ORF">CK510_18860</name>
</gene>
<dbReference type="EMBL" id="NTFS01000229">
    <property type="protein sequence ID" value="PAX52530.1"/>
    <property type="molecule type" value="Genomic_DNA"/>
</dbReference>
<dbReference type="Proteomes" id="UP000218238">
    <property type="component" value="Unassembled WGS sequence"/>
</dbReference>